<feature type="compositionally biased region" description="Basic and acidic residues" evidence="1">
    <location>
        <begin position="200"/>
        <end position="233"/>
    </location>
</feature>
<dbReference type="Proteomes" id="UP000591131">
    <property type="component" value="Unassembled WGS sequence"/>
</dbReference>
<accession>A0A7J6MBY9</accession>
<dbReference type="AlphaFoldDB" id="A0A7J6MBY9"/>
<dbReference type="OrthoDB" id="480465at2759"/>
<gene>
    <name evidence="2" type="ORF">FOL47_002719</name>
</gene>
<feature type="region of interest" description="Disordered" evidence="1">
    <location>
        <begin position="75"/>
        <end position="281"/>
    </location>
</feature>
<feature type="compositionally biased region" description="Basic and acidic residues" evidence="1">
    <location>
        <begin position="172"/>
        <end position="188"/>
    </location>
</feature>
<dbReference type="EMBL" id="JAAPAO010000178">
    <property type="protein sequence ID" value="KAF4669069.1"/>
    <property type="molecule type" value="Genomic_DNA"/>
</dbReference>
<comment type="caution">
    <text evidence="2">The sequence shown here is derived from an EMBL/GenBank/DDBJ whole genome shotgun (WGS) entry which is preliminary data.</text>
</comment>
<sequence>MSTTAGLGALFAKKKKKVKSLNMTAKLKEEAKVEENQDDSQEGHGLEDNFTAIVSGAEPSVKTEAKVVKTDLIAKDEPKAPVEPAQAAETAETESKVAWGKTAADVAAEVEEEEKRHEHEEAERAAAKKAADEAKPGIYVPAHLRKMREQKKAAEEKERIREEGLTPAQMMELERKKKAQQEAEEKAKKQAAAAAASAADEEKKRQEREEAQRRKAELKAQVRKAMAAEESSKKVTPQATASHAEGTASYDELFAKYRGREHRPMRPQAELDPCFLPPLAA</sequence>
<organism evidence="2 3">
    <name type="scientific">Perkinsus chesapeaki</name>
    <name type="common">Clam parasite</name>
    <name type="synonym">Perkinsus andrewsi</name>
    <dbReference type="NCBI Taxonomy" id="330153"/>
    <lineage>
        <taxon>Eukaryota</taxon>
        <taxon>Sar</taxon>
        <taxon>Alveolata</taxon>
        <taxon>Perkinsozoa</taxon>
        <taxon>Perkinsea</taxon>
        <taxon>Perkinsida</taxon>
        <taxon>Perkinsidae</taxon>
        <taxon>Perkinsus</taxon>
    </lineage>
</organism>
<protein>
    <submittedName>
        <fullName evidence="2">Uncharacterized protein</fullName>
    </submittedName>
</protein>
<proteinExistence type="predicted"/>
<evidence type="ECO:0000313" key="2">
    <source>
        <dbReference type="EMBL" id="KAF4669069.1"/>
    </source>
</evidence>
<reference evidence="2 3" key="1">
    <citation type="submission" date="2020-04" db="EMBL/GenBank/DDBJ databases">
        <title>Perkinsus chesapeaki whole genome sequence.</title>
        <authorList>
            <person name="Bogema D.R."/>
        </authorList>
    </citation>
    <scope>NUCLEOTIDE SEQUENCE [LARGE SCALE GENOMIC DNA]</scope>
    <source>
        <strain evidence="2">ATCC PRA-425</strain>
    </source>
</reference>
<feature type="compositionally biased region" description="Basic and acidic residues" evidence="1">
    <location>
        <begin position="113"/>
        <end position="135"/>
    </location>
</feature>
<feature type="compositionally biased region" description="Basic and acidic residues" evidence="1">
    <location>
        <begin position="150"/>
        <end position="164"/>
    </location>
</feature>
<evidence type="ECO:0000256" key="1">
    <source>
        <dbReference type="SAM" id="MobiDB-lite"/>
    </source>
</evidence>
<name>A0A7J6MBY9_PERCH</name>
<evidence type="ECO:0000313" key="3">
    <source>
        <dbReference type="Proteomes" id="UP000591131"/>
    </source>
</evidence>
<keyword evidence="3" id="KW-1185">Reference proteome</keyword>